<dbReference type="GO" id="GO:0008835">
    <property type="term" value="F:diaminohydroxyphosphoribosylaminopyrimidine deaminase activity"/>
    <property type="evidence" value="ECO:0007669"/>
    <property type="project" value="UniProtKB-EC"/>
</dbReference>
<evidence type="ECO:0000256" key="4">
    <source>
        <dbReference type="ARBA" id="ARBA00005259"/>
    </source>
</evidence>
<dbReference type="PROSITE" id="PS00903">
    <property type="entry name" value="CYT_DCMP_DEAMINASES_1"/>
    <property type="match status" value="1"/>
</dbReference>
<keyword evidence="9" id="KW-0686">Riboflavin biosynthesis</keyword>
<keyword evidence="15" id="KW-1185">Reference proteome</keyword>
<comment type="similarity">
    <text evidence="5">In the C-terminal section; belongs to the HTP reductase family.</text>
</comment>
<dbReference type="CDD" id="cd01284">
    <property type="entry name" value="Riboflavin_deaminase-reductase"/>
    <property type="match status" value="1"/>
</dbReference>
<keyword evidence="10" id="KW-0479">Metal-binding</keyword>
<dbReference type="InterPro" id="IPR024072">
    <property type="entry name" value="DHFR-like_dom_sf"/>
</dbReference>
<dbReference type="InterPro" id="IPR016192">
    <property type="entry name" value="APOBEC/CMP_deaminase_Zn-bd"/>
</dbReference>
<organism evidence="14 15">
    <name type="scientific">Acetobacter oeni</name>
    <dbReference type="NCBI Taxonomy" id="304077"/>
    <lineage>
        <taxon>Bacteria</taxon>
        <taxon>Pseudomonadati</taxon>
        <taxon>Pseudomonadota</taxon>
        <taxon>Alphaproteobacteria</taxon>
        <taxon>Acetobacterales</taxon>
        <taxon>Acetobacteraceae</taxon>
        <taxon>Acetobacter</taxon>
    </lineage>
</organism>
<dbReference type="EC" id="3.5.4.26" evidence="6"/>
<keyword evidence="12" id="KW-0511">Multifunctional enzyme</keyword>
<proteinExistence type="inferred from homology"/>
<comment type="function">
    <text evidence="1">Converts 2,5-diamino-6-(ribosylamino)-4(3h)-pyrimidinone 5'-phosphate into 5-amino-6-(ribosylamino)-2,4(1h,3h)-pyrimidinedione 5'-phosphate.</text>
</comment>
<dbReference type="EC" id="1.1.1.193" evidence="7"/>
<dbReference type="NCBIfam" id="TIGR00326">
    <property type="entry name" value="eubact_ribD"/>
    <property type="match status" value="1"/>
</dbReference>
<dbReference type="GO" id="GO:0008270">
    <property type="term" value="F:zinc ion binding"/>
    <property type="evidence" value="ECO:0007669"/>
    <property type="project" value="InterPro"/>
</dbReference>
<dbReference type="UniPathway" id="UPA00275">
    <property type="reaction ID" value="UER00401"/>
</dbReference>
<dbReference type="InterPro" id="IPR016193">
    <property type="entry name" value="Cytidine_deaminase-like"/>
</dbReference>
<reference evidence="14 15" key="1">
    <citation type="submission" date="2019-07" db="EMBL/GenBank/DDBJ databases">
        <title>Whole genome shotgun sequence of Acetobacter oeni NBRC 105207.</title>
        <authorList>
            <person name="Hosoyama A."/>
            <person name="Uohara A."/>
            <person name="Ohji S."/>
            <person name="Ichikawa N."/>
        </authorList>
    </citation>
    <scope>NUCLEOTIDE SEQUENCE [LARGE SCALE GENOMIC DNA]</scope>
    <source>
        <strain evidence="14 15">NBRC 105207</strain>
    </source>
</reference>
<evidence type="ECO:0000259" key="13">
    <source>
        <dbReference type="PROSITE" id="PS51747"/>
    </source>
</evidence>
<comment type="caution">
    <text evidence="14">The sequence shown here is derived from an EMBL/GenBank/DDBJ whole genome shotgun (WGS) entry which is preliminary data.</text>
</comment>
<dbReference type="GO" id="GO:0009231">
    <property type="term" value="P:riboflavin biosynthetic process"/>
    <property type="evidence" value="ECO:0007669"/>
    <property type="project" value="UniProtKB-UniPathway"/>
</dbReference>
<dbReference type="SUPFAM" id="SSF53927">
    <property type="entry name" value="Cytidine deaminase-like"/>
    <property type="match status" value="1"/>
</dbReference>
<dbReference type="Gene3D" id="3.40.140.10">
    <property type="entry name" value="Cytidine Deaminase, domain 2"/>
    <property type="match status" value="1"/>
</dbReference>
<feature type="domain" description="CMP/dCMP-type deaminase" evidence="13">
    <location>
        <begin position="12"/>
        <end position="138"/>
    </location>
</feature>
<evidence type="ECO:0000313" key="14">
    <source>
        <dbReference type="EMBL" id="GEN63994.1"/>
    </source>
</evidence>
<protein>
    <recommendedName>
        <fullName evidence="8">Riboflavin biosynthesis protein RibD</fullName>
        <ecNumber evidence="7">1.1.1.193</ecNumber>
        <ecNumber evidence="6">3.5.4.26</ecNumber>
    </recommendedName>
</protein>
<dbReference type="EMBL" id="BJYG01000030">
    <property type="protein sequence ID" value="GEN63994.1"/>
    <property type="molecule type" value="Genomic_DNA"/>
</dbReference>
<dbReference type="Proteomes" id="UP000321746">
    <property type="component" value="Unassembled WGS sequence"/>
</dbReference>
<evidence type="ECO:0000256" key="9">
    <source>
        <dbReference type="ARBA" id="ARBA00022619"/>
    </source>
</evidence>
<evidence type="ECO:0000256" key="12">
    <source>
        <dbReference type="ARBA" id="ARBA00023268"/>
    </source>
</evidence>
<dbReference type="GO" id="GO:0008703">
    <property type="term" value="F:5-amino-6-(5-phosphoribosylamino)uracil reductase activity"/>
    <property type="evidence" value="ECO:0007669"/>
    <property type="project" value="UniProtKB-EC"/>
</dbReference>
<evidence type="ECO:0000256" key="10">
    <source>
        <dbReference type="ARBA" id="ARBA00022723"/>
    </source>
</evidence>
<gene>
    <name evidence="14" type="ORF">AOE01nite_22180</name>
</gene>
<evidence type="ECO:0000256" key="11">
    <source>
        <dbReference type="ARBA" id="ARBA00022833"/>
    </source>
</evidence>
<dbReference type="SUPFAM" id="SSF53597">
    <property type="entry name" value="Dihydrofolate reductase-like"/>
    <property type="match status" value="1"/>
</dbReference>
<evidence type="ECO:0000256" key="3">
    <source>
        <dbReference type="ARBA" id="ARBA00004910"/>
    </source>
</evidence>
<dbReference type="InterPro" id="IPR002125">
    <property type="entry name" value="CMP_dCMP_dom"/>
</dbReference>
<dbReference type="AlphaFoldDB" id="A0A511XM24"/>
<dbReference type="Pfam" id="PF00383">
    <property type="entry name" value="dCMP_cyt_deam_1"/>
    <property type="match status" value="1"/>
</dbReference>
<name>A0A511XM24_9PROT</name>
<comment type="similarity">
    <text evidence="4">In the N-terminal section; belongs to the cytidine and deoxycytidylate deaminase family.</text>
</comment>
<dbReference type="Gene3D" id="3.40.430.10">
    <property type="entry name" value="Dihydrofolate Reductase, subunit A"/>
    <property type="match status" value="1"/>
</dbReference>
<dbReference type="InterPro" id="IPR004794">
    <property type="entry name" value="Eubact_RibD"/>
</dbReference>
<evidence type="ECO:0000256" key="6">
    <source>
        <dbReference type="ARBA" id="ARBA00012766"/>
    </source>
</evidence>
<dbReference type="PROSITE" id="PS51747">
    <property type="entry name" value="CYT_DCMP_DEAMINASES_2"/>
    <property type="match status" value="1"/>
</dbReference>
<evidence type="ECO:0000256" key="8">
    <source>
        <dbReference type="ARBA" id="ARBA00019930"/>
    </source>
</evidence>
<dbReference type="RefSeq" id="WP_373322072.1">
    <property type="nucleotide sequence ID" value="NZ_BJYG01000030.1"/>
</dbReference>
<evidence type="ECO:0000256" key="5">
    <source>
        <dbReference type="ARBA" id="ARBA00007417"/>
    </source>
</evidence>
<evidence type="ECO:0000256" key="2">
    <source>
        <dbReference type="ARBA" id="ARBA00004882"/>
    </source>
</evidence>
<dbReference type="Pfam" id="PF01872">
    <property type="entry name" value="RibD_C"/>
    <property type="match status" value="1"/>
</dbReference>
<keyword evidence="11" id="KW-0862">Zinc</keyword>
<comment type="pathway">
    <text evidence="3">Cofactor biosynthesis; riboflavin biosynthesis; 5-amino-6-(D-ribitylamino)uracil from GTP: step 3/4.</text>
</comment>
<accession>A0A511XM24</accession>
<dbReference type="InterPro" id="IPR002734">
    <property type="entry name" value="RibDG_C"/>
</dbReference>
<evidence type="ECO:0000256" key="7">
    <source>
        <dbReference type="ARBA" id="ARBA00013173"/>
    </source>
</evidence>
<evidence type="ECO:0000256" key="1">
    <source>
        <dbReference type="ARBA" id="ARBA00002151"/>
    </source>
</evidence>
<comment type="pathway">
    <text evidence="2">Cofactor biosynthesis; riboflavin biosynthesis; 5-amino-6-(D-ribitylamino)uracil from GTP: step 2/4.</text>
</comment>
<evidence type="ECO:0000313" key="15">
    <source>
        <dbReference type="Proteomes" id="UP000321746"/>
    </source>
</evidence>
<sequence length="356" mass="38498">MGNFMAESSHDSPVGKAFRAAIDEACRFVGATAPNPSVGCALLDESGHILAVAAHHRAGQLHAEALALRQCSGRGLTHRIHSAVVTLEPCNHTGRTPPCTEALLATPVKSVWIGCADPDPNVAGGGAERLKAAGRDVFRISEFADVVPDAQRIAKDCRALIAPFRMRCREGKAWITVKQAVDGRGSMIPPVGQKTFTSVASLELAHRLRRGTDAIITGTGTIRADLPGFDVRHVEDHPARRRLLMICGRSGDLPESWLEKAALRFDVMWCASVEEAPRLLAEKGALWALVEAGPSLVRAMDERELWDDWLRIEVLPEGGERVSVRERHAVSPLSLIPGIGHEPARPALSSHLVERV</sequence>